<accession>A0A2S0WN31</accession>
<protein>
    <submittedName>
        <fullName evidence="3">Uncharacterized protein</fullName>
    </submittedName>
</protein>
<dbReference type="EMBL" id="CP026952">
    <property type="protein sequence ID" value="AWB92716.1"/>
    <property type="molecule type" value="Genomic_DNA"/>
</dbReference>
<evidence type="ECO:0000256" key="2">
    <source>
        <dbReference type="SAM" id="SignalP"/>
    </source>
</evidence>
<gene>
    <name evidence="3" type="ORF">C3E78_11160</name>
</gene>
<reference evidence="4" key="1">
    <citation type="submission" date="2018-01" db="EMBL/GenBank/DDBJ databases">
        <authorList>
            <person name="Li J."/>
        </authorList>
    </citation>
    <scope>NUCLEOTIDE SEQUENCE [LARGE SCALE GENOMIC DNA]</scope>
    <source>
        <strain evidence="4">592</strain>
    </source>
</reference>
<organism evidence="3 4">
    <name type="scientific">Aeromicrobium chenweiae</name>
    <dbReference type="NCBI Taxonomy" id="2079793"/>
    <lineage>
        <taxon>Bacteria</taxon>
        <taxon>Bacillati</taxon>
        <taxon>Actinomycetota</taxon>
        <taxon>Actinomycetes</taxon>
        <taxon>Propionibacteriales</taxon>
        <taxon>Nocardioidaceae</taxon>
        <taxon>Aeromicrobium</taxon>
    </lineage>
</organism>
<feature type="signal peptide" evidence="2">
    <location>
        <begin position="1"/>
        <end position="23"/>
    </location>
</feature>
<accession>A0A5F2EVM1</accession>
<name>A0A2S0WN31_9ACTN</name>
<evidence type="ECO:0000313" key="4">
    <source>
        <dbReference type="Proteomes" id="UP000244384"/>
    </source>
</evidence>
<evidence type="ECO:0000313" key="3">
    <source>
        <dbReference type="EMBL" id="AWB92716.1"/>
    </source>
</evidence>
<dbReference type="RefSeq" id="WP_108578369.1">
    <property type="nucleotide sequence ID" value="NZ_CP026952.1"/>
</dbReference>
<keyword evidence="4" id="KW-1185">Reference proteome</keyword>
<sequence length="149" mass="15234">MSSFTVRTALVVLVLAVSACSGSDDDRSDAPTATATATTSVTAAAPTPSRSSKPPSVAPVDIPPCDSLAVPVPKGQKGAGTPLDAIRSWGATSPENAPPVPNDGWERLPADNKSLATMTNPTAPVWMVEVSRARSGGWAVTRASWGLCH</sequence>
<feature type="region of interest" description="Disordered" evidence="1">
    <location>
        <begin position="21"/>
        <end position="108"/>
    </location>
</feature>
<dbReference type="AlphaFoldDB" id="A0A2S0WN31"/>
<dbReference type="Proteomes" id="UP000244384">
    <property type="component" value="Chromosome"/>
</dbReference>
<keyword evidence="2" id="KW-0732">Signal</keyword>
<dbReference type="KEGG" id="aez:C3E78_11160"/>
<proteinExistence type="predicted"/>
<feature type="chain" id="PRO_5043691468" evidence="2">
    <location>
        <begin position="24"/>
        <end position="149"/>
    </location>
</feature>
<dbReference type="PROSITE" id="PS51257">
    <property type="entry name" value="PROKAR_LIPOPROTEIN"/>
    <property type="match status" value="1"/>
</dbReference>
<evidence type="ECO:0000256" key="1">
    <source>
        <dbReference type="SAM" id="MobiDB-lite"/>
    </source>
</evidence>
<feature type="compositionally biased region" description="Low complexity" evidence="1">
    <location>
        <begin position="30"/>
        <end position="55"/>
    </location>
</feature>